<dbReference type="PANTHER" id="PTHR24148:SF73">
    <property type="entry name" value="HET DOMAIN PROTEIN (AFU_ORTHOLOGUE AFUA_8G01020)"/>
    <property type="match status" value="1"/>
</dbReference>
<name>A0A6A6VJ75_9PLEO</name>
<proteinExistence type="predicted"/>
<sequence length="618" mass="70399">MDSETLSYSPLSRSWKREIRLLHLAPKTSNPEEGDSPIKCSLSTVALYSYPPPQYEALSYVWGDATKEKLITIDGQPVRISRNLHQALRDLQLGHAPRTIWADAVCINQTDLEERAHQVAQMHLIYSRASNVAIYLGPAWEGSDDAMYFWESLAQDEAVHFDSSLSPHVSIRGRDINSADVRRVLEVFFDTEWWKRVWTVQEFVLAETLTMQYGTYTLARGTLELAFHNFRKHERGCCGRVNLLDQEGHEFKISMFDAMSRWYRLRKVSRCGTFNPFLRILWQFSDRQTRDARDKIYGMLGLSNLAWTNKISPDYTIPTEQLFRSFLSVAIEITKDLEILSLCQGKRGAHDLPSFVPDWASSVTETMRSIHEWRLQTFGLYNTSKDTQTNFRWIDASTAVSGGHIIDCVAAVTSGPDPLPSELLTGELWNSWIDLIREHCNPEGLPLDPIDWSRPIDSIMAETHADWKQHPFWPATCGGLYRYRDTQREMSRWRRLMPEVDFHTFLKWLSCSLSGGSFDEDAINFHMCYSTVASGRQFAVTEKGSIGWVPGDARAGDCIAVLAGGKVPYVLRKCEDKGEGAASQRPHYTFLGDAYITGIMDGETVDEEKGIQGEIYLV</sequence>
<evidence type="ECO:0000313" key="3">
    <source>
        <dbReference type="Proteomes" id="UP000799440"/>
    </source>
</evidence>
<gene>
    <name evidence="2" type="ORF">M011DRAFT_439050</name>
</gene>
<feature type="domain" description="Heterokaryon incompatibility" evidence="1">
    <location>
        <begin position="55"/>
        <end position="202"/>
    </location>
</feature>
<evidence type="ECO:0000259" key="1">
    <source>
        <dbReference type="Pfam" id="PF06985"/>
    </source>
</evidence>
<dbReference type="PANTHER" id="PTHR24148">
    <property type="entry name" value="ANKYRIN REPEAT DOMAIN-CONTAINING PROTEIN 39 HOMOLOG-RELATED"/>
    <property type="match status" value="1"/>
</dbReference>
<organism evidence="2 3">
    <name type="scientific">Sporormia fimetaria CBS 119925</name>
    <dbReference type="NCBI Taxonomy" id="1340428"/>
    <lineage>
        <taxon>Eukaryota</taxon>
        <taxon>Fungi</taxon>
        <taxon>Dikarya</taxon>
        <taxon>Ascomycota</taxon>
        <taxon>Pezizomycotina</taxon>
        <taxon>Dothideomycetes</taxon>
        <taxon>Pleosporomycetidae</taxon>
        <taxon>Pleosporales</taxon>
        <taxon>Sporormiaceae</taxon>
        <taxon>Sporormia</taxon>
    </lineage>
</organism>
<dbReference type="InterPro" id="IPR052895">
    <property type="entry name" value="HetReg/Transcr_Mod"/>
</dbReference>
<dbReference type="Pfam" id="PF06985">
    <property type="entry name" value="HET"/>
    <property type="match status" value="1"/>
</dbReference>
<dbReference type="InterPro" id="IPR010730">
    <property type="entry name" value="HET"/>
</dbReference>
<dbReference type="EMBL" id="MU006565">
    <property type="protein sequence ID" value="KAF2749764.1"/>
    <property type="molecule type" value="Genomic_DNA"/>
</dbReference>
<dbReference type="OrthoDB" id="2157530at2759"/>
<dbReference type="AlphaFoldDB" id="A0A6A6VJ75"/>
<dbReference type="Proteomes" id="UP000799440">
    <property type="component" value="Unassembled WGS sequence"/>
</dbReference>
<accession>A0A6A6VJ75</accession>
<dbReference type="Pfam" id="PF26639">
    <property type="entry name" value="Het-6_barrel"/>
    <property type="match status" value="1"/>
</dbReference>
<reference evidence="2" key="1">
    <citation type="journal article" date="2020" name="Stud. Mycol.">
        <title>101 Dothideomycetes genomes: a test case for predicting lifestyles and emergence of pathogens.</title>
        <authorList>
            <person name="Haridas S."/>
            <person name="Albert R."/>
            <person name="Binder M."/>
            <person name="Bloem J."/>
            <person name="Labutti K."/>
            <person name="Salamov A."/>
            <person name="Andreopoulos B."/>
            <person name="Baker S."/>
            <person name="Barry K."/>
            <person name="Bills G."/>
            <person name="Bluhm B."/>
            <person name="Cannon C."/>
            <person name="Castanera R."/>
            <person name="Culley D."/>
            <person name="Daum C."/>
            <person name="Ezra D."/>
            <person name="Gonzalez J."/>
            <person name="Henrissat B."/>
            <person name="Kuo A."/>
            <person name="Liang C."/>
            <person name="Lipzen A."/>
            <person name="Lutzoni F."/>
            <person name="Magnuson J."/>
            <person name="Mondo S."/>
            <person name="Nolan M."/>
            <person name="Ohm R."/>
            <person name="Pangilinan J."/>
            <person name="Park H.-J."/>
            <person name="Ramirez L."/>
            <person name="Alfaro M."/>
            <person name="Sun H."/>
            <person name="Tritt A."/>
            <person name="Yoshinaga Y."/>
            <person name="Zwiers L.-H."/>
            <person name="Turgeon B."/>
            <person name="Goodwin S."/>
            <person name="Spatafora J."/>
            <person name="Crous P."/>
            <person name="Grigoriev I."/>
        </authorList>
    </citation>
    <scope>NUCLEOTIDE SEQUENCE</scope>
    <source>
        <strain evidence="2">CBS 119925</strain>
    </source>
</reference>
<keyword evidence="3" id="KW-1185">Reference proteome</keyword>
<evidence type="ECO:0000313" key="2">
    <source>
        <dbReference type="EMBL" id="KAF2749764.1"/>
    </source>
</evidence>
<protein>
    <submittedName>
        <fullName evidence="2">HET-domain-containing protein</fullName>
    </submittedName>
</protein>